<evidence type="ECO:0000313" key="11">
    <source>
        <dbReference type="Proteomes" id="UP000244896"/>
    </source>
</evidence>
<protein>
    <recommendedName>
        <fullName evidence="8">Transport permease protein</fullName>
    </recommendedName>
</protein>
<dbReference type="PROSITE" id="PS51012">
    <property type="entry name" value="ABC_TM2"/>
    <property type="match status" value="1"/>
</dbReference>
<sequence length="371" mass="40922">MFRRLITLIRKELQIVLGDKQSRMLLIMPVILQVAIFPLAATLEIKNAALAIYDQDRGPAAIELTQRLRAQAVTFTEFIDIDNPRQLNDTIEHQRALAVVRIPSDFSAQIARANGAPQLQILLDGRRTNAGQIAAGYIQQIVQDYQRDLASARNTATAPSELVVRNWFNPNLDYINFIMPSLIALITTLGVLIVTTLSVAREREQGTFDQLLVSPYTPEMIMAGKIVPAILIASFQAALILLAAVFIYHVPFQGSLVILCLGTILYALALAGVGLFVSSLCATQQQAFLGMFAFMMPAMMLSGFAAPIENMPVWLQHITWINPIRHFMEVVKAVYLKDATVAHAAQLAWPLLVICAITLTSAAVLFRKKVA</sequence>
<feature type="transmembrane region" description="Helical" evidence="8">
    <location>
        <begin position="347"/>
        <end position="366"/>
    </location>
</feature>
<dbReference type="InterPro" id="IPR013525">
    <property type="entry name" value="ABC2_TM"/>
</dbReference>
<comment type="caution">
    <text evidence="8">Lacks conserved residue(s) required for the propagation of feature annotation.</text>
</comment>
<gene>
    <name evidence="10" type="ORF">CKA38_11680</name>
</gene>
<evidence type="ECO:0000256" key="1">
    <source>
        <dbReference type="ARBA" id="ARBA00004651"/>
    </source>
</evidence>
<dbReference type="PANTHER" id="PTHR30294:SF44">
    <property type="entry name" value="MULTIDRUG ABC TRANSPORTER PERMEASE YBHR-RELATED"/>
    <property type="match status" value="1"/>
</dbReference>
<name>A0A2U8E738_9BACT</name>
<dbReference type="AlphaFoldDB" id="A0A2U8E738"/>
<keyword evidence="3 8" id="KW-0813">Transport</keyword>
<keyword evidence="6 8" id="KW-1133">Transmembrane helix</keyword>
<evidence type="ECO:0000256" key="3">
    <source>
        <dbReference type="ARBA" id="ARBA00022448"/>
    </source>
</evidence>
<evidence type="ECO:0000256" key="5">
    <source>
        <dbReference type="ARBA" id="ARBA00022692"/>
    </source>
</evidence>
<dbReference type="Pfam" id="PF12698">
    <property type="entry name" value="ABC2_membrane_3"/>
    <property type="match status" value="1"/>
</dbReference>
<dbReference type="Gene3D" id="3.40.1710.10">
    <property type="entry name" value="abc type-2 transporter like domain"/>
    <property type="match status" value="1"/>
</dbReference>
<keyword evidence="4 8" id="KW-1003">Cell membrane</keyword>
<comment type="subcellular location">
    <subcellularLocation>
        <location evidence="1 8">Cell membrane</location>
        <topology evidence="1 8">Multi-pass membrane protein</topology>
    </subcellularLocation>
</comment>
<dbReference type="PANTHER" id="PTHR30294">
    <property type="entry name" value="MEMBRANE COMPONENT OF ABC TRANSPORTER YHHJ-RELATED"/>
    <property type="match status" value="1"/>
</dbReference>
<keyword evidence="7 8" id="KW-0472">Membrane</keyword>
<evidence type="ECO:0000256" key="8">
    <source>
        <dbReference type="RuleBase" id="RU361157"/>
    </source>
</evidence>
<keyword evidence="11" id="KW-1185">Reference proteome</keyword>
<dbReference type="RefSeq" id="WP_108826562.1">
    <property type="nucleotide sequence ID" value="NZ_CP023004.1"/>
</dbReference>
<evidence type="ECO:0000259" key="9">
    <source>
        <dbReference type="PROSITE" id="PS51012"/>
    </source>
</evidence>
<dbReference type="GO" id="GO:0043190">
    <property type="term" value="C:ATP-binding cassette (ABC) transporter complex"/>
    <property type="evidence" value="ECO:0007669"/>
    <property type="project" value="InterPro"/>
</dbReference>
<accession>A0A2U8E738</accession>
<feature type="transmembrane region" description="Helical" evidence="8">
    <location>
        <begin position="177"/>
        <end position="200"/>
    </location>
</feature>
<feature type="domain" description="ABC transmembrane type-2" evidence="9">
    <location>
        <begin position="135"/>
        <end position="369"/>
    </location>
</feature>
<dbReference type="InterPro" id="IPR000412">
    <property type="entry name" value="ABC_2_transport"/>
</dbReference>
<dbReference type="KEGG" id="elut:CKA38_11680"/>
<evidence type="ECO:0000256" key="2">
    <source>
        <dbReference type="ARBA" id="ARBA00007783"/>
    </source>
</evidence>
<dbReference type="PRINTS" id="PR00164">
    <property type="entry name" value="ABC2TRNSPORT"/>
</dbReference>
<evidence type="ECO:0000256" key="6">
    <source>
        <dbReference type="ARBA" id="ARBA00022989"/>
    </source>
</evidence>
<organism evidence="10 11">
    <name type="scientific">Ereboglobus luteus</name>
    <dbReference type="NCBI Taxonomy" id="1796921"/>
    <lineage>
        <taxon>Bacteria</taxon>
        <taxon>Pseudomonadati</taxon>
        <taxon>Verrucomicrobiota</taxon>
        <taxon>Opitutia</taxon>
        <taxon>Opitutales</taxon>
        <taxon>Opitutaceae</taxon>
        <taxon>Ereboglobus</taxon>
    </lineage>
</organism>
<feature type="transmembrane region" description="Helical" evidence="8">
    <location>
        <begin position="226"/>
        <end position="250"/>
    </location>
</feature>
<comment type="similarity">
    <text evidence="2 8">Belongs to the ABC-2 integral membrane protein family.</text>
</comment>
<evidence type="ECO:0000256" key="7">
    <source>
        <dbReference type="ARBA" id="ARBA00023136"/>
    </source>
</evidence>
<keyword evidence="5 8" id="KW-0812">Transmembrane</keyword>
<feature type="transmembrane region" description="Helical" evidence="8">
    <location>
        <begin position="256"/>
        <end position="277"/>
    </location>
</feature>
<feature type="transmembrane region" description="Helical" evidence="8">
    <location>
        <begin position="289"/>
        <end position="308"/>
    </location>
</feature>
<dbReference type="InterPro" id="IPR051449">
    <property type="entry name" value="ABC-2_transporter_component"/>
</dbReference>
<dbReference type="OrthoDB" id="9776218at2"/>
<evidence type="ECO:0000313" key="10">
    <source>
        <dbReference type="EMBL" id="AWI10663.1"/>
    </source>
</evidence>
<dbReference type="GO" id="GO:0140359">
    <property type="term" value="F:ABC-type transporter activity"/>
    <property type="evidence" value="ECO:0007669"/>
    <property type="project" value="InterPro"/>
</dbReference>
<dbReference type="Proteomes" id="UP000244896">
    <property type="component" value="Chromosome"/>
</dbReference>
<dbReference type="EMBL" id="CP023004">
    <property type="protein sequence ID" value="AWI10663.1"/>
    <property type="molecule type" value="Genomic_DNA"/>
</dbReference>
<dbReference type="InterPro" id="IPR047817">
    <property type="entry name" value="ABC2_TM_bact-type"/>
</dbReference>
<proteinExistence type="inferred from homology"/>
<evidence type="ECO:0000256" key="4">
    <source>
        <dbReference type="ARBA" id="ARBA00022475"/>
    </source>
</evidence>
<reference evidence="10 11" key="1">
    <citation type="journal article" date="2018" name="Syst. Appl. Microbiol.">
        <title>Ereboglobus luteus gen. nov. sp. nov. from cockroach guts, and new insights into the oxygen relationship of the genera Opitutus and Didymococcus (Verrucomicrobia: Opitutaceae).</title>
        <authorList>
            <person name="Tegtmeier D."/>
            <person name="Belitz A."/>
            <person name="Radek R."/>
            <person name="Heimerl T."/>
            <person name="Brune A."/>
        </authorList>
    </citation>
    <scope>NUCLEOTIDE SEQUENCE [LARGE SCALE GENOMIC DNA]</scope>
    <source>
        <strain evidence="10 11">Ho45</strain>
    </source>
</reference>